<evidence type="ECO:0000256" key="4">
    <source>
        <dbReference type="ARBA" id="ARBA00022692"/>
    </source>
</evidence>
<proteinExistence type="inferred from homology"/>
<protein>
    <submittedName>
        <fullName evidence="9">Carbohydrate ABC transporter permease</fullName>
    </submittedName>
</protein>
<dbReference type="Pfam" id="PF00528">
    <property type="entry name" value="BPD_transp_1"/>
    <property type="match status" value="1"/>
</dbReference>
<organism evidence="9 10">
    <name type="scientific">Bifidobacterium colobi</name>
    <dbReference type="NCBI Taxonomy" id="2809026"/>
    <lineage>
        <taxon>Bacteria</taxon>
        <taxon>Bacillati</taxon>
        <taxon>Actinomycetota</taxon>
        <taxon>Actinomycetes</taxon>
        <taxon>Bifidobacteriales</taxon>
        <taxon>Bifidobacteriaceae</taxon>
        <taxon>Bifidobacterium</taxon>
    </lineage>
</organism>
<dbReference type="Proteomes" id="UP000711736">
    <property type="component" value="Unassembled WGS sequence"/>
</dbReference>
<feature type="transmembrane region" description="Helical" evidence="7">
    <location>
        <begin position="210"/>
        <end position="231"/>
    </location>
</feature>
<keyword evidence="4 7" id="KW-0812">Transmembrane</keyword>
<keyword evidence="3" id="KW-1003">Cell membrane</keyword>
<evidence type="ECO:0000313" key="10">
    <source>
        <dbReference type="Proteomes" id="UP000711736"/>
    </source>
</evidence>
<dbReference type="EMBL" id="JAFEJU010000004">
    <property type="protein sequence ID" value="MBT1175264.1"/>
    <property type="molecule type" value="Genomic_DNA"/>
</dbReference>
<dbReference type="Gene3D" id="1.10.3720.10">
    <property type="entry name" value="MetI-like"/>
    <property type="match status" value="1"/>
</dbReference>
<feature type="transmembrane region" description="Helical" evidence="7">
    <location>
        <begin position="270"/>
        <end position="289"/>
    </location>
</feature>
<name>A0ABS5UXD7_9BIFI</name>
<gene>
    <name evidence="9" type="ORF">JS530_07095</name>
</gene>
<evidence type="ECO:0000256" key="7">
    <source>
        <dbReference type="RuleBase" id="RU363032"/>
    </source>
</evidence>
<feature type="transmembrane region" description="Helical" evidence="7">
    <location>
        <begin position="99"/>
        <end position="120"/>
    </location>
</feature>
<evidence type="ECO:0000313" key="9">
    <source>
        <dbReference type="EMBL" id="MBT1175264.1"/>
    </source>
</evidence>
<keyword evidence="2 7" id="KW-0813">Transport</keyword>
<comment type="caution">
    <text evidence="9">The sequence shown here is derived from an EMBL/GenBank/DDBJ whole genome shotgun (WGS) entry which is preliminary data.</text>
</comment>
<keyword evidence="10" id="KW-1185">Reference proteome</keyword>
<evidence type="ECO:0000256" key="6">
    <source>
        <dbReference type="ARBA" id="ARBA00023136"/>
    </source>
</evidence>
<comment type="similarity">
    <text evidence="7">Belongs to the binding-protein-dependent transport system permease family.</text>
</comment>
<evidence type="ECO:0000256" key="2">
    <source>
        <dbReference type="ARBA" id="ARBA00022448"/>
    </source>
</evidence>
<reference evidence="9 10" key="1">
    <citation type="journal article" date="2021" name="Environ. Microbiol.">
        <title>Genetic insights into the dark matter of the mammalian gut microbiota through targeted genome reconstruction.</title>
        <authorList>
            <person name="Lugli G.A."/>
            <person name="Alessandri G."/>
            <person name="Milani C."/>
            <person name="Viappiani A."/>
            <person name="Fontana F."/>
            <person name="Tarracchini C."/>
            <person name="Mancabelli L."/>
            <person name="Argentini C."/>
            <person name="Ruiz L."/>
            <person name="Margolles A."/>
            <person name="van Sinderen D."/>
            <person name="Turroni F."/>
            <person name="Ventura M."/>
        </authorList>
    </citation>
    <scope>NUCLEOTIDE SEQUENCE [LARGE SCALE GENOMIC DNA]</scope>
    <source>
        <strain evidence="9 10">LC6</strain>
    </source>
</reference>
<feature type="transmembrane region" description="Helical" evidence="7">
    <location>
        <begin position="32"/>
        <end position="52"/>
    </location>
</feature>
<feature type="transmembrane region" description="Helical" evidence="7">
    <location>
        <begin position="132"/>
        <end position="156"/>
    </location>
</feature>
<evidence type="ECO:0000256" key="1">
    <source>
        <dbReference type="ARBA" id="ARBA00004651"/>
    </source>
</evidence>
<evidence type="ECO:0000256" key="5">
    <source>
        <dbReference type="ARBA" id="ARBA00022989"/>
    </source>
</evidence>
<sequence length="304" mass="33587">MAQQFMKPRYGKAADGSSTAARSRASKWSRPGVLIGLVLLTFYSIAPLWWLVVSVTKSRVELYNSSGLWFGSQNHIVENFRQLFTYEDGIFFRWMGNSILYAGVGAIVCTVISIAAGYSLSKFEFPGKKIEMALVMVSFLVPTALLTLPLYLLFAGMHLTNTVWAVLIPSFVNAFDVYLAKEYIDGTVPDELLEAARVDGAGELRIFGQIVVPMLSTPAATIFILTFVLQWNNFYLPITMLRGSDKWTLALGLYSFMQTKQSSLFDPTTIALAGSVVSIIPLAVVMILMQRFWRSGVALGAVKG</sequence>
<evidence type="ECO:0000256" key="3">
    <source>
        <dbReference type="ARBA" id="ARBA00022475"/>
    </source>
</evidence>
<dbReference type="PROSITE" id="PS50928">
    <property type="entry name" value="ABC_TM1"/>
    <property type="match status" value="1"/>
</dbReference>
<comment type="subcellular location">
    <subcellularLocation>
        <location evidence="1 7">Cell membrane</location>
        <topology evidence="1 7">Multi-pass membrane protein</topology>
    </subcellularLocation>
</comment>
<dbReference type="SUPFAM" id="SSF161098">
    <property type="entry name" value="MetI-like"/>
    <property type="match status" value="1"/>
</dbReference>
<evidence type="ECO:0000259" key="8">
    <source>
        <dbReference type="PROSITE" id="PS50928"/>
    </source>
</evidence>
<dbReference type="PANTHER" id="PTHR43744">
    <property type="entry name" value="ABC TRANSPORTER PERMEASE PROTEIN MG189-RELATED-RELATED"/>
    <property type="match status" value="1"/>
</dbReference>
<dbReference type="CDD" id="cd06261">
    <property type="entry name" value="TM_PBP2"/>
    <property type="match status" value="1"/>
</dbReference>
<keyword evidence="6 7" id="KW-0472">Membrane</keyword>
<feature type="domain" description="ABC transmembrane type-1" evidence="8">
    <location>
        <begin position="95"/>
        <end position="289"/>
    </location>
</feature>
<accession>A0ABS5UXD7</accession>
<dbReference type="RefSeq" id="WP_214376487.1">
    <property type="nucleotide sequence ID" value="NZ_JAFEJU010000004.1"/>
</dbReference>
<dbReference type="InterPro" id="IPR035906">
    <property type="entry name" value="MetI-like_sf"/>
</dbReference>
<keyword evidence="5 7" id="KW-1133">Transmembrane helix</keyword>
<dbReference type="PANTHER" id="PTHR43744:SF12">
    <property type="entry name" value="ABC TRANSPORTER PERMEASE PROTEIN MG189-RELATED"/>
    <property type="match status" value="1"/>
</dbReference>
<dbReference type="InterPro" id="IPR000515">
    <property type="entry name" value="MetI-like"/>
</dbReference>